<dbReference type="AlphaFoldDB" id="A0A2I0L014"/>
<proteinExistence type="predicted"/>
<dbReference type="Gene3D" id="3.60.10.10">
    <property type="entry name" value="Endonuclease/exonuclease/phosphatase"/>
    <property type="match status" value="1"/>
</dbReference>
<organism evidence="2 3">
    <name type="scientific">Punica granatum</name>
    <name type="common">Pomegranate</name>
    <dbReference type="NCBI Taxonomy" id="22663"/>
    <lineage>
        <taxon>Eukaryota</taxon>
        <taxon>Viridiplantae</taxon>
        <taxon>Streptophyta</taxon>
        <taxon>Embryophyta</taxon>
        <taxon>Tracheophyta</taxon>
        <taxon>Spermatophyta</taxon>
        <taxon>Magnoliopsida</taxon>
        <taxon>eudicotyledons</taxon>
        <taxon>Gunneridae</taxon>
        <taxon>Pentapetalae</taxon>
        <taxon>rosids</taxon>
        <taxon>malvids</taxon>
        <taxon>Myrtales</taxon>
        <taxon>Lythraceae</taxon>
        <taxon>Punica</taxon>
    </lineage>
</organism>
<dbReference type="Proteomes" id="UP000233551">
    <property type="component" value="Unassembled WGS sequence"/>
</dbReference>
<evidence type="ECO:0000313" key="2">
    <source>
        <dbReference type="EMBL" id="PKI74057.1"/>
    </source>
</evidence>
<feature type="compositionally biased region" description="Low complexity" evidence="1">
    <location>
        <begin position="545"/>
        <end position="554"/>
    </location>
</feature>
<keyword evidence="3" id="KW-1185">Reference proteome</keyword>
<protein>
    <submittedName>
        <fullName evidence="2">Uncharacterized protein</fullName>
    </submittedName>
</protein>
<dbReference type="PANTHER" id="PTHR46890:SF48">
    <property type="entry name" value="RNA-DIRECTED DNA POLYMERASE"/>
    <property type="match status" value="1"/>
</dbReference>
<gene>
    <name evidence="2" type="ORF">CRG98_005535</name>
</gene>
<feature type="region of interest" description="Disordered" evidence="1">
    <location>
        <begin position="156"/>
        <end position="179"/>
    </location>
</feature>
<reference evidence="2 3" key="1">
    <citation type="submission" date="2017-11" db="EMBL/GenBank/DDBJ databases">
        <title>De-novo sequencing of pomegranate (Punica granatum L.) genome.</title>
        <authorList>
            <person name="Akparov Z."/>
            <person name="Amiraslanov A."/>
            <person name="Hajiyeva S."/>
            <person name="Abbasov M."/>
            <person name="Kaur K."/>
            <person name="Hamwieh A."/>
            <person name="Solovyev V."/>
            <person name="Salamov A."/>
            <person name="Braich B."/>
            <person name="Kosarev P."/>
            <person name="Mahmoud A."/>
            <person name="Hajiyev E."/>
            <person name="Babayeva S."/>
            <person name="Izzatullayeva V."/>
            <person name="Mammadov A."/>
            <person name="Mammadov A."/>
            <person name="Sharifova S."/>
            <person name="Ojaghi J."/>
            <person name="Eynullazada K."/>
            <person name="Bayramov B."/>
            <person name="Abdulazimova A."/>
            <person name="Shahmuradov I."/>
        </authorList>
    </citation>
    <scope>NUCLEOTIDE SEQUENCE [LARGE SCALE GENOMIC DNA]</scope>
    <source>
        <strain evidence="3">cv. AG2017</strain>
        <tissue evidence="2">Leaf</tissue>
    </source>
</reference>
<accession>A0A2I0L014</accession>
<dbReference type="InterPro" id="IPR052343">
    <property type="entry name" value="Retrotransposon-Effector_Assoc"/>
</dbReference>
<name>A0A2I0L014_PUNGR</name>
<feature type="non-terminal residue" evidence="2">
    <location>
        <position position="585"/>
    </location>
</feature>
<feature type="region of interest" description="Disordered" evidence="1">
    <location>
        <begin position="528"/>
        <end position="585"/>
    </location>
</feature>
<dbReference type="EMBL" id="PGOL01000241">
    <property type="protein sequence ID" value="PKI74057.1"/>
    <property type="molecule type" value="Genomic_DNA"/>
</dbReference>
<dbReference type="SUPFAM" id="SSF56219">
    <property type="entry name" value="DNase I-like"/>
    <property type="match status" value="1"/>
</dbReference>
<dbReference type="PANTHER" id="PTHR46890">
    <property type="entry name" value="NON-LTR RETROLELEMENT REVERSE TRANSCRIPTASE-LIKE PROTEIN-RELATED"/>
    <property type="match status" value="1"/>
</dbReference>
<dbReference type="STRING" id="22663.A0A2I0L014"/>
<evidence type="ECO:0000313" key="3">
    <source>
        <dbReference type="Proteomes" id="UP000233551"/>
    </source>
</evidence>
<comment type="caution">
    <text evidence="2">The sequence shown here is derived from an EMBL/GenBank/DDBJ whole genome shotgun (WGS) entry which is preliminary data.</text>
</comment>
<dbReference type="InterPro" id="IPR036691">
    <property type="entry name" value="Endo/exonu/phosph_ase_sf"/>
</dbReference>
<evidence type="ECO:0000256" key="1">
    <source>
        <dbReference type="SAM" id="MobiDB-lite"/>
    </source>
</evidence>
<sequence length="585" mass="65094">MGKAPDFAKKWSPQFTEEDLDMKRMPIWVQLRKIPLQYFHPKGISYIASVIGRPLYMDRATAIRSRLDYAKVALVAAPAAPIAEVHCTEVEEEPKCAAPNPVTEEESRAAAATPATTAHIVSFSGTMVKSGDGLSADSIRNRKKAPFTEEVIADLEEEEDNHGSEFSSADEGENSNKEKALARNISHSCVLMGDFNAVKDIQEVKAVGREVVIDQSMRDFADFLNSTELTDHTSIGCYYTWSNKRQEGFQARKIDRVLINEKWVQNSIKKEMDLRVKLLEATDRQEKFLKQKSRVAWLKAGDQNTSFFHKTVKGRNARSTIRALFSTSGVKLEGVQEIKDEAINYYQGLLGRKDDCIGRVSTSQLSSILKKKVPHPKLQMLMSPIAEEEIKTTLFSMGNDKSPGLDGFTAFFYKHAWQVVRRDFIRAVLANRLKGVFLDIISLNQTAFVQGQRGVRQGDPLSPYLFVIGMEVFSHLMDLAAAEGRIGFHPRCTEAEEALQSRRAIVTVAVAIPQAVALVATIRQPRSPVPLPGLRGKDPIQGVWSSRDSPSPARRASKDHLRSSSSSLSPAGKKGLVNYDDVSRK</sequence>